<evidence type="ECO:0000313" key="2">
    <source>
        <dbReference type="Proteomes" id="UP000807342"/>
    </source>
</evidence>
<protein>
    <submittedName>
        <fullName evidence="1">Uncharacterized protein</fullName>
    </submittedName>
</protein>
<dbReference type="OrthoDB" id="2369382at2759"/>
<evidence type="ECO:0000313" key="1">
    <source>
        <dbReference type="EMBL" id="KAF9441201.1"/>
    </source>
</evidence>
<reference evidence="1" key="1">
    <citation type="submission" date="2020-11" db="EMBL/GenBank/DDBJ databases">
        <authorList>
            <consortium name="DOE Joint Genome Institute"/>
            <person name="Ahrendt S."/>
            <person name="Riley R."/>
            <person name="Andreopoulos W."/>
            <person name="Labutti K."/>
            <person name="Pangilinan J."/>
            <person name="Ruiz-Duenas F.J."/>
            <person name="Barrasa J.M."/>
            <person name="Sanchez-Garcia M."/>
            <person name="Camarero S."/>
            <person name="Miyauchi S."/>
            <person name="Serrano A."/>
            <person name="Linde D."/>
            <person name="Babiker R."/>
            <person name="Drula E."/>
            <person name="Ayuso-Fernandez I."/>
            <person name="Pacheco R."/>
            <person name="Padilla G."/>
            <person name="Ferreira P."/>
            <person name="Barriuso J."/>
            <person name="Kellner H."/>
            <person name="Castanera R."/>
            <person name="Alfaro M."/>
            <person name="Ramirez L."/>
            <person name="Pisabarro A.G."/>
            <person name="Kuo A."/>
            <person name="Tritt A."/>
            <person name="Lipzen A."/>
            <person name="He G."/>
            <person name="Yan M."/>
            <person name="Ng V."/>
            <person name="Cullen D."/>
            <person name="Martin F."/>
            <person name="Rosso M.-N."/>
            <person name="Henrissat B."/>
            <person name="Hibbett D."/>
            <person name="Martinez A.T."/>
            <person name="Grigoriev I.V."/>
        </authorList>
    </citation>
    <scope>NUCLEOTIDE SEQUENCE</scope>
    <source>
        <strain evidence="1">MF-IS2</strain>
    </source>
</reference>
<name>A0A9P6BV36_9AGAR</name>
<dbReference type="AlphaFoldDB" id="A0A9P6BV36"/>
<organism evidence="1 2">
    <name type="scientific">Macrolepiota fuliginosa MF-IS2</name>
    <dbReference type="NCBI Taxonomy" id="1400762"/>
    <lineage>
        <taxon>Eukaryota</taxon>
        <taxon>Fungi</taxon>
        <taxon>Dikarya</taxon>
        <taxon>Basidiomycota</taxon>
        <taxon>Agaricomycotina</taxon>
        <taxon>Agaricomycetes</taxon>
        <taxon>Agaricomycetidae</taxon>
        <taxon>Agaricales</taxon>
        <taxon>Agaricineae</taxon>
        <taxon>Agaricaceae</taxon>
        <taxon>Macrolepiota</taxon>
    </lineage>
</organism>
<dbReference type="Proteomes" id="UP000807342">
    <property type="component" value="Unassembled WGS sequence"/>
</dbReference>
<accession>A0A9P6BV36</accession>
<dbReference type="EMBL" id="MU152015">
    <property type="protein sequence ID" value="KAF9441201.1"/>
    <property type="molecule type" value="Genomic_DNA"/>
</dbReference>
<comment type="caution">
    <text evidence="1">The sequence shown here is derived from an EMBL/GenBank/DDBJ whole genome shotgun (WGS) entry which is preliminary data.</text>
</comment>
<gene>
    <name evidence="1" type="ORF">P691DRAFT_766599</name>
</gene>
<proteinExistence type="predicted"/>
<keyword evidence="2" id="KW-1185">Reference proteome</keyword>
<sequence length="293" mass="31788">MVAALITLSGSMWDLIGFWNQTLPKLPNGGTWSQDLLWLELVTQCIDTNLMLNYSMSAVGIQGPVYSMDLNLTDYGGFVNLTYNISVPNRGGQHIDLVHHAYAGAVLGNEYTMQALNITRHSSFVGASYPVGNSSNYDRVGWDGSAVGVVNSLPVSYLNLTVHPGGETLCQGYDIGDIADGTNVNVECAIFLGPPQRTDNGNPQDYGLGSRWSQKIHSCASTTRASIQTVKFSTNSTTDLQSLHITRTLSGPNVLWATEKTNFTITKFDVFWGRVDDGAFVAESIGVPSLCYK</sequence>